<accession>A0A317VGI2</accession>
<reference evidence="4 5" key="1">
    <citation type="submission" date="2016-12" db="EMBL/GenBank/DDBJ databases">
        <title>The genomes of Aspergillus section Nigri reveals drivers in fungal speciation.</title>
        <authorList>
            <consortium name="DOE Joint Genome Institute"/>
            <person name="Vesth T.C."/>
            <person name="Nybo J."/>
            <person name="Theobald S."/>
            <person name="Brandl J."/>
            <person name="Frisvad J.C."/>
            <person name="Nielsen K.F."/>
            <person name="Lyhne E.K."/>
            <person name="Kogle M.E."/>
            <person name="Kuo A."/>
            <person name="Riley R."/>
            <person name="Clum A."/>
            <person name="Nolan M."/>
            <person name="Lipzen A."/>
            <person name="Salamov A."/>
            <person name="Henrissat B."/>
            <person name="Wiebenga A."/>
            <person name="De Vries R.P."/>
            <person name="Grigoriev I.V."/>
            <person name="Mortensen U.H."/>
            <person name="Andersen M.R."/>
            <person name="Baker S.E."/>
        </authorList>
    </citation>
    <scope>NUCLEOTIDE SEQUENCE [LARGE SCALE GENOMIC DNA]</scope>
    <source>
        <strain evidence="4 5">CBS 117.55</strain>
    </source>
</reference>
<dbReference type="GO" id="GO:0000976">
    <property type="term" value="F:transcription cis-regulatory region binding"/>
    <property type="evidence" value="ECO:0007669"/>
    <property type="project" value="TreeGrafter"/>
</dbReference>
<dbReference type="STRING" id="1448321.A0A317VGI2"/>
<evidence type="ECO:0000256" key="1">
    <source>
        <dbReference type="ARBA" id="ARBA00022737"/>
    </source>
</evidence>
<dbReference type="GO" id="GO:0005634">
    <property type="term" value="C:nucleus"/>
    <property type="evidence" value="ECO:0007669"/>
    <property type="project" value="TreeGrafter"/>
</dbReference>
<dbReference type="SMART" id="SM00248">
    <property type="entry name" value="ANK"/>
    <property type="match status" value="3"/>
</dbReference>
<dbReference type="PROSITE" id="PS50088">
    <property type="entry name" value="ANK_REPEAT"/>
    <property type="match status" value="1"/>
</dbReference>
<dbReference type="GeneID" id="37069083"/>
<sequence length="226" mass="25541">MEPPLEEQAQESLDTDITERKIQGIKDRYNSAGSEEKSSLLEQIAECAARKAQLEILDWVFSEGFQVPPDSLNNEFYHQVCFAQSIPVWKNLIKNGVNINGHHSEYFADALSIEAYEGNIEMIRFLLENGVDPNDGWGHGWTQKESSAHIAAAEIGKMQALKLLVEHGANLEEARGWWSNVGIVDSDKWGTALYRAAYKRQKEAVVYLLDKGASIHFEDEKERSIM</sequence>
<keyword evidence="2 3" id="KW-0040">ANK repeat</keyword>
<dbReference type="Gene3D" id="1.25.40.20">
    <property type="entry name" value="Ankyrin repeat-containing domain"/>
    <property type="match status" value="1"/>
</dbReference>
<dbReference type="OrthoDB" id="426293at2759"/>
<gene>
    <name evidence="4" type="ORF">BO70DRAFT_399143</name>
</gene>
<comment type="caution">
    <text evidence="4">The sequence shown here is derived from an EMBL/GenBank/DDBJ whole genome shotgun (WGS) entry which is preliminary data.</text>
</comment>
<dbReference type="InterPro" id="IPR050663">
    <property type="entry name" value="Ankyrin-SOCS_Box"/>
</dbReference>
<dbReference type="GO" id="GO:0045944">
    <property type="term" value="P:positive regulation of transcription by RNA polymerase II"/>
    <property type="evidence" value="ECO:0007669"/>
    <property type="project" value="TreeGrafter"/>
</dbReference>
<dbReference type="Proteomes" id="UP000247233">
    <property type="component" value="Unassembled WGS sequence"/>
</dbReference>
<evidence type="ECO:0000313" key="4">
    <source>
        <dbReference type="EMBL" id="PWY72261.1"/>
    </source>
</evidence>
<dbReference type="Pfam" id="PF12796">
    <property type="entry name" value="Ank_2"/>
    <property type="match status" value="1"/>
</dbReference>
<dbReference type="PANTHER" id="PTHR24193">
    <property type="entry name" value="ANKYRIN REPEAT PROTEIN"/>
    <property type="match status" value="1"/>
</dbReference>
<evidence type="ECO:0000256" key="2">
    <source>
        <dbReference type="ARBA" id="ARBA00023043"/>
    </source>
</evidence>
<protein>
    <submittedName>
        <fullName evidence="4">Uncharacterized protein</fullName>
    </submittedName>
</protein>
<dbReference type="AlphaFoldDB" id="A0A317VGI2"/>
<dbReference type="InterPro" id="IPR002110">
    <property type="entry name" value="Ankyrin_rpt"/>
</dbReference>
<feature type="repeat" description="ANK" evidence="3">
    <location>
        <begin position="188"/>
        <end position="220"/>
    </location>
</feature>
<evidence type="ECO:0000313" key="5">
    <source>
        <dbReference type="Proteomes" id="UP000247233"/>
    </source>
</evidence>
<dbReference type="EMBL" id="MSFL01000026">
    <property type="protein sequence ID" value="PWY72261.1"/>
    <property type="molecule type" value="Genomic_DNA"/>
</dbReference>
<dbReference type="VEuPathDB" id="FungiDB:BO70DRAFT_399143"/>
<dbReference type="InterPro" id="IPR036770">
    <property type="entry name" value="Ankyrin_rpt-contain_sf"/>
</dbReference>
<name>A0A317VGI2_9EURO</name>
<proteinExistence type="predicted"/>
<keyword evidence="1" id="KW-0677">Repeat</keyword>
<keyword evidence="5" id="KW-1185">Reference proteome</keyword>
<dbReference type="PANTHER" id="PTHR24193:SF121">
    <property type="entry name" value="ADA2A-CONTAINING COMPLEX COMPONENT 3, ISOFORM D"/>
    <property type="match status" value="1"/>
</dbReference>
<organism evidence="4 5">
    <name type="scientific">Aspergillus heteromorphus CBS 117.55</name>
    <dbReference type="NCBI Taxonomy" id="1448321"/>
    <lineage>
        <taxon>Eukaryota</taxon>
        <taxon>Fungi</taxon>
        <taxon>Dikarya</taxon>
        <taxon>Ascomycota</taxon>
        <taxon>Pezizomycotina</taxon>
        <taxon>Eurotiomycetes</taxon>
        <taxon>Eurotiomycetidae</taxon>
        <taxon>Eurotiales</taxon>
        <taxon>Aspergillaceae</taxon>
        <taxon>Aspergillus</taxon>
        <taxon>Aspergillus subgen. Circumdati</taxon>
    </lineage>
</organism>
<dbReference type="SUPFAM" id="SSF48403">
    <property type="entry name" value="Ankyrin repeat"/>
    <property type="match status" value="1"/>
</dbReference>
<dbReference type="RefSeq" id="XP_025396363.1">
    <property type="nucleotide sequence ID" value="XM_025546846.1"/>
</dbReference>
<evidence type="ECO:0000256" key="3">
    <source>
        <dbReference type="PROSITE-ProRule" id="PRU00023"/>
    </source>
</evidence>